<dbReference type="AlphaFoldDB" id="A0A934NCQ3"/>
<dbReference type="GO" id="GO:0016787">
    <property type="term" value="F:hydrolase activity"/>
    <property type="evidence" value="ECO:0007669"/>
    <property type="project" value="UniProtKB-KW"/>
</dbReference>
<protein>
    <submittedName>
        <fullName evidence="2">Alpha/beta fold hydrolase</fullName>
    </submittedName>
</protein>
<dbReference type="InterPro" id="IPR000639">
    <property type="entry name" value="Epox_hydrolase-like"/>
</dbReference>
<dbReference type="InterPro" id="IPR000073">
    <property type="entry name" value="AB_hydrolase_1"/>
</dbReference>
<sequence>MVICCGDLDVAYYEWGRGDPLVLVHGLADDHRAWRKVLPWLALDHRVISYDIRGHGQTPIGAADGTVAQLGGDLVALLDALDLEQADLCGFSLGGTIVMRAAIDHPGRVRRLLPVATSSRVGRAAAEWYRQWVSLAERGADALRPELEADTRAQFETAPQEFEEHWRIRLQSTADPAGFANGSRAMVRLHEEPLDPELGRIEAPTLVISAELDRNCPPIAGQIIRERLARGRLELIAGSGHQVEVERPRELSALVLGFLAEESAPR</sequence>
<keyword evidence="2" id="KW-0378">Hydrolase</keyword>
<reference evidence="2" key="1">
    <citation type="submission" date="2020-10" db="EMBL/GenBank/DDBJ databases">
        <title>Ca. Dormibacterota MAGs.</title>
        <authorList>
            <person name="Montgomery K."/>
        </authorList>
    </citation>
    <scope>NUCLEOTIDE SEQUENCE [LARGE SCALE GENOMIC DNA]</scope>
    <source>
        <strain evidence="2">SC8812_S17_10</strain>
    </source>
</reference>
<dbReference type="PANTHER" id="PTHR43194:SF2">
    <property type="entry name" value="PEROXISOMAL MEMBRANE PROTEIN LPX1"/>
    <property type="match status" value="1"/>
</dbReference>
<dbReference type="PANTHER" id="PTHR43194">
    <property type="entry name" value="HYDROLASE ALPHA/BETA FOLD FAMILY"/>
    <property type="match status" value="1"/>
</dbReference>
<evidence type="ECO:0000313" key="3">
    <source>
        <dbReference type="Proteomes" id="UP000612893"/>
    </source>
</evidence>
<dbReference type="PRINTS" id="PR00111">
    <property type="entry name" value="ABHYDROLASE"/>
</dbReference>
<dbReference type="SUPFAM" id="SSF53474">
    <property type="entry name" value="alpha/beta-Hydrolases"/>
    <property type="match status" value="1"/>
</dbReference>
<dbReference type="Proteomes" id="UP000612893">
    <property type="component" value="Unassembled WGS sequence"/>
</dbReference>
<evidence type="ECO:0000313" key="2">
    <source>
        <dbReference type="EMBL" id="MBJ7597607.1"/>
    </source>
</evidence>
<dbReference type="RefSeq" id="WP_338199974.1">
    <property type="nucleotide sequence ID" value="NZ_JAEKNR010000070.1"/>
</dbReference>
<name>A0A934NCQ3_9BACT</name>
<proteinExistence type="predicted"/>
<dbReference type="InterPro" id="IPR050228">
    <property type="entry name" value="Carboxylesterase_BioH"/>
</dbReference>
<comment type="caution">
    <text evidence="2">The sequence shown here is derived from an EMBL/GenBank/DDBJ whole genome shotgun (WGS) entry which is preliminary data.</text>
</comment>
<accession>A0A934NCQ3</accession>
<dbReference type="Gene3D" id="3.40.50.1820">
    <property type="entry name" value="alpha/beta hydrolase"/>
    <property type="match status" value="1"/>
</dbReference>
<dbReference type="PRINTS" id="PR00412">
    <property type="entry name" value="EPOXHYDRLASE"/>
</dbReference>
<dbReference type="Pfam" id="PF00561">
    <property type="entry name" value="Abhydrolase_1"/>
    <property type="match status" value="1"/>
</dbReference>
<gene>
    <name evidence="2" type="ORF">JF922_05920</name>
</gene>
<dbReference type="InterPro" id="IPR029058">
    <property type="entry name" value="AB_hydrolase_fold"/>
</dbReference>
<evidence type="ECO:0000259" key="1">
    <source>
        <dbReference type="Pfam" id="PF00561"/>
    </source>
</evidence>
<organism evidence="2 3">
    <name type="scientific">Candidatus Nephthysia bennettiae</name>
    <dbReference type="NCBI Taxonomy" id="3127016"/>
    <lineage>
        <taxon>Bacteria</taxon>
        <taxon>Bacillati</taxon>
        <taxon>Candidatus Dormiibacterota</taxon>
        <taxon>Candidatus Dormibacteria</taxon>
        <taxon>Candidatus Dormibacterales</taxon>
        <taxon>Candidatus Dormibacteraceae</taxon>
        <taxon>Candidatus Nephthysia</taxon>
    </lineage>
</organism>
<dbReference type="EMBL" id="JAEKNR010000070">
    <property type="protein sequence ID" value="MBJ7597607.1"/>
    <property type="molecule type" value="Genomic_DNA"/>
</dbReference>
<feature type="domain" description="AB hydrolase-1" evidence="1">
    <location>
        <begin position="20"/>
        <end position="242"/>
    </location>
</feature>
<keyword evidence="3" id="KW-1185">Reference proteome</keyword>